<dbReference type="InterPro" id="IPR014710">
    <property type="entry name" value="RmlC-like_jellyroll"/>
</dbReference>
<proteinExistence type="predicted"/>
<dbReference type="Gene3D" id="2.60.120.10">
    <property type="entry name" value="Jelly Rolls"/>
    <property type="match status" value="1"/>
</dbReference>
<organism evidence="3 4">
    <name type="scientific">Pseudoalteromonas luteoviolacea NCIMB 1942</name>
    <dbReference type="NCBI Taxonomy" id="1365253"/>
    <lineage>
        <taxon>Bacteria</taxon>
        <taxon>Pseudomonadati</taxon>
        <taxon>Pseudomonadota</taxon>
        <taxon>Gammaproteobacteria</taxon>
        <taxon>Alteromonadales</taxon>
        <taxon>Pseudoalteromonadaceae</taxon>
        <taxon>Pseudoalteromonas</taxon>
    </lineage>
</organism>
<dbReference type="OrthoDB" id="9090296at2"/>
<feature type="domain" description="Cupin type-2" evidence="2">
    <location>
        <begin position="50"/>
        <end position="119"/>
    </location>
</feature>
<protein>
    <recommendedName>
        <fullName evidence="2">Cupin type-2 domain-containing protein</fullName>
    </recommendedName>
</protein>
<dbReference type="CDD" id="cd02224">
    <property type="entry name" value="cupin_SPO2919-like"/>
    <property type="match status" value="1"/>
</dbReference>
<accession>A0A167CLR9</accession>
<dbReference type="InterPro" id="IPR011051">
    <property type="entry name" value="RmlC_Cupin_sf"/>
</dbReference>
<dbReference type="InterPro" id="IPR051610">
    <property type="entry name" value="GPI/OXD"/>
</dbReference>
<comment type="caution">
    <text evidence="3">The sequence shown here is derived from an EMBL/GenBank/DDBJ whole genome shotgun (WGS) entry which is preliminary data.</text>
</comment>
<evidence type="ECO:0000256" key="1">
    <source>
        <dbReference type="ARBA" id="ARBA00022723"/>
    </source>
</evidence>
<sequence>MSHELKLPNVVNIEDIEEQDQSVEDVWGTGFKPITPMLDDSSGARLGMNLTRVEKGKVSCPVHYHLNEDEAFYILSGKGVFRYGEQYQVVGPGDCISCPAGTQIGHQFANPFDEDLVYIGAGMNTKNEVCVYPDTGKAMVRGLRTVGTLQSEDLHDGEPVPPVIFSKALKTIN</sequence>
<reference evidence="3 4" key="1">
    <citation type="submission" date="2013-07" db="EMBL/GenBank/DDBJ databases">
        <title>Comparative Genomic and Metabolomic Analysis of Twelve Strains of Pseudoalteromonas luteoviolacea.</title>
        <authorList>
            <person name="Vynne N.G."/>
            <person name="Mansson M."/>
            <person name="Gram L."/>
        </authorList>
    </citation>
    <scope>NUCLEOTIDE SEQUENCE [LARGE SCALE GENOMIC DNA]</scope>
    <source>
        <strain evidence="3 4">NCIMB 1942</strain>
    </source>
</reference>
<dbReference type="PANTHER" id="PTHR35848">
    <property type="entry name" value="OXALATE-BINDING PROTEIN"/>
    <property type="match status" value="1"/>
</dbReference>
<name>A0A167CLR9_9GAMM</name>
<dbReference type="Proteomes" id="UP000076587">
    <property type="component" value="Unassembled WGS sequence"/>
</dbReference>
<dbReference type="InterPro" id="IPR013096">
    <property type="entry name" value="Cupin_2"/>
</dbReference>
<evidence type="ECO:0000313" key="4">
    <source>
        <dbReference type="Proteomes" id="UP000076587"/>
    </source>
</evidence>
<dbReference type="PATRIC" id="fig|1365253.3.peg.2181"/>
<dbReference type="RefSeq" id="WP_063376902.1">
    <property type="nucleotide sequence ID" value="NZ_AUXT01000151.1"/>
</dbReference>
<keyword evidence="1" id="KW-0479">Metal-binding</keyword>
<dbReference type="SUPFAM" id="SSF51182">
    <property type="entry name" value="RmlC-like cupins"/>
    <property type="match status" value="1"/>
</dbReference>
<dbReference type="AlphaFoldDB" id="A0A167CLR9"/>
<evidence type="ECO:0000259" key="2">
    <source>
        <dbReference type="Pfam" id="PF07883"/>
    </source>
</evidence>
<dbReference type="Pfam" id="PF07883">
    <property type="entry name" value="Cupin_2"/>
    <property type="match status" value="1"/>
</dbReference>
<dbReference type="EMBL" id="AUXT01000151">
    <property type="protein sequence ID" value="KZN47814.1"/>
    <property type="molecule type" value="Genomic_DNA"/>
</dbReference>
<evidence type="ECO:0000313" key="3">
    <source>
        <dbReference type="EMBL" id="KZN47814.1"/>
    </source>
</evidence>
<gene>
    <name evidence="3" type="ORF">N482_08865</name>
</gene>
<dbReference type="GO" id="GO:0046872">
    <property type="term" value="F:metal ion binding"/>
    <property type="evidence" value="ECO:0007669"/>
    <property type="project" value="UniProtKB-KW"/>
</dbReference>
<dbReference type="PANTHER" id="PTHR35848:SF6">
    <property type="entry name" value="CUPIN TYPE-2 DOMAIN-CONTAINING PROTEIN"/>
    <property type="match status" value="1"/>
</dbReference>